<dbReference type="PANTHER" id="PTHR42791">
    <property type="entry name" value="GNAT FAMILY ACETYLTRANSFERASE"/>
    <property type="match status" value="1"/>
</dbReference>
<dbReference type="EMBL" id="JASWJB010000213">
    <property type="protein sequence ID" value="KAK2593414.1"/>
    <property type="molecule type" value="Genomic_DNA"/>
</dbReference>
<evidence type="ECO:0000259" key="1">
    <source>
        <dbReference type="Pfam" id="PF00583"/>
    </source>
</evidence>
<feature type="domain" description="N-acetyltransferase" evidence="1">
    <location>
        <begin position="150"/>
        <end position="209"/>
    </location>
</feature>
<gene>
    <name evidence="2" type="ORF">QQS21_008902</name>
</gene>
<evidence type="ECO:0000313" key="3">
    <source>
        <dbReference type="Proteomes" id="UP001251528"/>
    </source>
</evidence>
<name>A0AAJ0FVK2_9HYPO</name>
<dbReference type="Proteomes" id="UP001251528">
    <property type="component" value="Unassembled WGS sequence"/>
</dbReference>
<comment type="caution">
    <text evidence="2">The sequence shown here is derived from an EMBL/GenBank/DDBJ whole genome shotgun (WGS) entry which is preliminary data.</text>
</comment>
<dbReference type="GO" id="GO:0016747">
    <property type="term" value="F:acyltransferase activity, transferring groups other than amino-acyl groups"/>
    <property type="evidence" value="ECO:0007669"/>
    <property type="project" value="InterPro"/>
</dbReference>
<dbReference type="AlphaFoldDB" id="A0AAJ0FVK2"/>
<keyword evidence="3" id="KW-1185">Reference proteome</keyword>
<dbReference type="InterPro" id="IPR016181">
    <property type="entry name" value="Acyl_CoA_acyltransferase"/>
</dbReference>
<protein>
    <recommendedName>
        <fullName evidence="1">N-acetyltransferase domain-containing protein</fullName>
    </recommendedName>
</protein>
<reference evidence="2" key="1">
    <citation type="submission" date="2023-06" db="EMBL/GenBank/DDBJ databases">
        <title>Conoideocrella luteorostrata (Hypocreales: Clavicipitaceae), a potential biocontrol fungus for elongate hemlock scale in United States Christmas tree production areas.</title>
        <authorList>
            <person name="Barrett H."/>
            <person name="Lovett B."/>
            <person name="Macias A.M."/>
            <person name="Stajich J.E."/>
            <person name="Kasson M.T."/>
        </authorList>
    </citation>
    <scope>NUCLEOTIDE SEQUENCE</scope>
    <source>
        <strain evidence="2">ARSEF 14590</strain>
    </source>
</reference>
<dbReference type="InterPro" id="IPR000182">
    <property type="entry name" value="GNAT_dom"/>
</dbReference>
<proteinExistence type="predicted"/>
<dbReference type="SUPFAM" id="SSF55729">
    <property type="entry name" value="Acyl-CoA N-acyltransferases (Nat)"/>
    <property type="match status" value="1"/>
</dbReference>
<sequence>MTATHLPPGYALRPGSPTDLASVTNLYLSTFGHDRMLDIMFPTRRQHPRDVQAFLYRHFQRRYWTLGWRLTVLVDETLDVPVGFTWWLRPKGDLSFWERWISPYGWFAPLVRAYISARSLLARLRSPISPDSIDVFVRTIHAVEPRFLTTPRREQAWYLSTLSVHPVYQGRRLGETLLQEGLGKVDSTGAASYLIGLRSVERFYPKYGFREVCRANVGELEEWDGGGVMFRE</sequence>
<accession>A0AAJ0FVK2</accession>
<dbReference type="InterPro" id="IPR052523">
    <property type="entry name" value="Trichothecene_AcTrans"/>
</dbReference>
<organism evidence="2 3">
    <name type="scientific">Conoideocrella luteorostrata</name>
    <dbReference type="NCBI Taxonomy" id="1105319"/>
    <lineage>
        <taxon>Eukaryota</taxon>
        <taxon>Fungi</taxon>
        <taxon>Dikarya</taxon>
        <taxon>Ascomycota</taxon>
        <taxon>Pezizomycotina</taxon>
        <taxon>Sordariomycetes</taxon>
        <taxon>Hypocreomycetidae</taxon>
        <taxon>Hypocreales</taxon>
        <taxon>Clavicipitaceae</taxon>
        <taxon>Conoideocrella</taxon>
    </lineage>
</organism>
<dbReference type="Gene3D" id="3.40.630.30">
    <property type="match status" value="1"/>
</dbReference>
<dbReference type="Pfam" id="PF00583">
    <property type="entry name" value="Acetyltransf_1"/>
    <property type="match status" value="1"/>
</dbReference>
<evidence type="ECO:0000313" key="2">
    <source>
        <dbReference type="EMBL" id="KAK2593414.1"/>
    </source>
</evidence>
<dbReference type="PANTHER" id="PTHR42791:SF1">
    <property type="entry name" value="N-ACETYLTRANSFERASE DOMAIN-CONTAINING PROTEIN"/>
    <property type="match status" value="1"/>
</dbReference>